<name>A0AAE3FZJ8_9EURY</name>
<dbReference type="Proteomes" id="UP001203207">
    <property type="component" value="Unassembled WGS sequence"/>
</dbReference>
<dbReference type="AlphaFoldDB" id="A0AAE3FZJ8"/>
<dbReference type="RefSeq" id="WP_250584737.1">
    <property type="nucleotide sequence ID" value="NZ_JAKRVX010000004.1"/>
</dbReference>
<evidence type="ECO:0000313" key="3">
    <source>
        <dbReference type="Proteomes" id="UP001203207"/>
    </source>
</evidence>
<feature type="compositionally biased region" description="Basic and acidic residues" evidence="1">
    <location>
        <begin position="8"/>
        <end position="28"/>
    </location>
</feature>
<keyword evidence="3" id="KW-1185">Reference proteome</keyword>
<evidence type="ECO:0000313" key="2">
    <source>
        <dbReference type="EMBL" id="MCL9817534.1"/>
    </source>
</evidence>
<feature type="region of interest" description="Disordered" evidence="1">
    <location>
        <begin position="1"/>
        <end position="48"/>
    </location>
</feature>
<sequence>MTDDDDAHTDTDTDIESNRTRTSNRDATDTPAPAQHGESASERRSLSRRATLRGTAAVGMALAGLGTVGSFSEPAQASDAIVSEITAEDTAVTNNDGTVHAVYLEPELTVEWQHFGDGVDSVSISIRVLLDTANEVIFLESLSTEDAGDRVEITDTSDSFDAVSGSIDLAFDRVDITDAADGIDGSDFSDGSIAAGDSETTTVEVLVNAVIDGNDGEHETIDIGRAFDVTVTNPDGEAGVNGSMNTDAE</sequence>
<reference evidence="2" key="1">
    <citation type="journal article" date="2022" name="Syst. Appl. Microbiol.">
        <title>Natronocalculus amylovorans gen. nov., sp. nov., and Natranaeroarchaeum aerophilus sp. nov., dominant culturable amylolytic natronoarchaea from hypersaline soda lakes in southwestern Siberia.</title>
        <authorList>
            <person name="Sorokin D.Y."/>
            <person name="Elcheninov A.G."/>
            <person name="Khizhniak T.V."/>
            <person name="Koenen M."/>
            <person name="Bale N.J."/>
            <person name="Damste J.S.S."/>
            <person name="Kublanov I.V."/>
        </authorList>
    </citation>
    <scope>NUCLEOTIDE SEQUENCE</scope>
    <source>
        <strain evidence="2">AArc-St2</strain>
    </source>
</reference>
<reference evidence="2" key="2">
    <citation type="submission" date="2022-02" db="EMBL/GenBank/DDBJ databases">
        <authorList>
            <person name="Elcheninov A.G."/>
            <person name="Sorokin D.Y."/>
            <person name="Kublanov I.V."/>
        </authorList>
    </citation>
    <scope>NUCLEOTIDE SEQUENCE</scope>
    <source>
        <strain evidence="2">AArc-St2</strain>
    </source>
</reference>
<protein>
    <submittedName>
        <fullName evidence="2">Uncharacterized protein</fullName>
    </submittedName>
</protein>
<comment type="caution">
    <text evidence="2">The sequence shown here is derived from an EMBL/GenBank/DDBJ whole genome shotgun (WGS) entry which is preliminary data.</text>
</comment>
<dbReference type="PROSITE" id="PS51318">
    <property type="entry name" value="TAT"/>
    <property type="match status" value="1"/>
</dbReference>
<proteinExistence type="predicted"/>
<accession>A0AAE3FZJ8</accession>
<gene>
    <name evidence="2" type="ORF">AArcSt2_11315</name>
</gene>
<dbReference type="EMBL" id="JAKRVX010000004">
    <property type="protein sequence ID" value="MCL9817534.1"/>
    <property type="molecule type" value="Genomic_DNA"/>
</dbReference>
<dbReference type="InterPro" id="IPR006311">
    <property type="entry name" value="TAT_signal"/>
</dbReference>
<evidence type="ECO:0000256" key="1">
    <source>
        <dbReference type="SAM" id="MobiDB-lite"/>
    </source>
</evidence>
<organism evidence="2 3">
    <name type="scientific">Natronocalculus amylovorans</name>
    <dbReference type="NCBI Taxonomy" id="2917812"/>
    <lineage>
        <taxon>Archaea</taxon>
        <taxon>Methanobacteriati</taxon>
        <taxon>Methanobacteriota</taxon>
        <taxon>Stenosarchaea group</taxon>
        <taxon>Halobacteria</taxon>
        <taxon>Halobacteriales</taxon>
        <taxon>Haloferacaceae</taxon>
        <taxon>Natronocalculus</taxon>
    </lineage>
</organism>